<evidence type="ECO:0000313" key="2">
    <source>
        <dbReference type="EMBL" id="NRV07533.1"/>
    </source>
</evidence>
<dbReference type="AlphaFoldDB" id="A0A1S8PA97"/>
<reference evidence="1" key="2">
    <citation type="submission" date="2020-11" db="EMBL/GenBank/DDBJ databases">
        <authorList>
            <person name="Thieme N."/>
            <person name="Liebl W."/>
            <person name="Zverlov V."/>
        </authorList>
    </citation>
    <scope>NUCLEOTIDE SEQUENCE</scope>
    <source>
        <strain evidence="1">NT08</strain>
    </source>
</reference>
<dbReference type="InterPro" id="IPR024209">
    <property type="entry name" value="CDIF630_02480-like"/>
</dbReference>
<dbReference type="EMBL" id="JADOEF010000004">
    <property type="protein sequence ID" value="MBF7812051.1"/>
    <property type="molecule type" value="Genomic_DNA"/>
</dbReference>
<dbReference type="Proteomes" id="UP000631418">
    <property type="component" value="Unassembled WGS sequence"/>
</dbReference>
<dbReference type="EMBL" id="JABSXK010000001">
    <property type="protein sequence ID" value="NRV07533.1"/>
    <property type="molecule type" value="Genomic_DNA"/>
</dbReference>
<dbReference type="Pfam" id="PF12655">
    <property type="entry name" value="CDIF630_02480-like"/>
    <property type="match status" value="1"/>
</dbReference>
<name>A0A1S8PA97_CLOBE</name>
<dbReference type="OMA" id="HDTAAWR"/>
<evidence type="ECO:0000313" key="3">
    <source>
        <dbReference type="Proteomes" id="UP000631418"/>
    </source>
</evidence>
<comment type="caution">
    <text evidence="1">The sequence shown here is derived from an EMBL/GenBank/DDBJ whole genome shotgun (WGS) entry which is preliminary data.</text>
</comment>
<proteinExistence type="predicted"/>
<gene>
    <name evidence="2" type="ORF">DFH45_000496</name>
    <name evidence="1" type="ORF">IS491_26015</name>
</gene>
<dbReference type="RefSeq" id="WP_011968789.1">
    <property type="nucleotide sequence ID" value="NZ_CP016090.1"/>
</dbReference>
<reference evidence="2" key="1">
    <citation type="submission" date="2020-05" db="EMBL/GenBank/DDBJ databases">
        <title>Genomic insights into acetone-butanol-ethanol (ABE) fermentation by sequencing solventogenic clostridia strains.</title>
        <authorList>
            <person name="Brown S."/>
        </authorList>
    </citation>
    <scope>NUCLEOTIDE SEQUENCE</scope>
    <source>
        <strain evidence="2">DJ126</strain>
    </source>
</reference>
<evidence type="ECO:0000313" key="1">
    <source>
        <dbReference type="EMBL" id="MBF7812051.1"/>
    </source>
</evidence>
<protein>
    <submittedName>
        <fullName evidence="1">DUF3787 domain-containing protein</fullName>
    </submittedName>
</protein>
<dbReference type="Proteomes" id="UP000821656">
    <property type="component" value="Unassembled WGS sequence"/>
</dbReference>
<accession>A0A1S8PA97</accession>
<organism evidence="1 3">
    <name type="scientific">Clostridium beijerinckii</name>
    <name type="common">Clostridium MP</name>
    <dbReference type="NCBI Taxonomy" id="1520"/>
    <lineage>
        <taxon>Bacteria</taxon>
        <taxon>Bacillati</taxon>
        <taxon>Bacillota</taxon>
        <taxon>Clostridia</taxon>
        <taxon>Eubacteriales</taxon>
        <taxon>Clostridiaceae</taxon>
        <taxon>Clostridium</taxon>
    </lineage>
</organism>
<sequence>MTNKFKEKFVGMPIEKHDAAAWANMEDAQPVSNVNIPSEVQVRNAKEYVDTNQK</sequence>